<reference evidence="2 3" key="1">
    <citation type="journal article" date="2013" name="Virus Genes">
        <title>The genome of a baculovirus isolated from Hemileuca sp. encodes a serpin ortholog.</title>
        <authorList>
            <person name="Rohrmann G.F."/>
            <person name="Erlandson M.A."/>
            <person name="Theilmann D.A."/>
        </authorList>
    </citation>
    <scope>NUCLEOTIDE SEQUENCE [LARGE SCALE GENOMIC DNA]</scope>
</reference>
<dbReference type="InterPro" id="IPR036731">
    <property type="entry name" value="Tlp20_sf"/>
</dbReference>
<evidence type="ECO:0000256" key="1">
    <source>
        <dbReference type="SAM" id="MobiDB-lite"/>
    </source>
</evidence>
<accession>S5MK40</accession>
<feature type="region of interest" description="Disordered" evidence="1">
    <location>
        <begin position="169"/>
        <end position="204"/>
    </location>
</feature>
<dbReference type="Gene3D" id="2.70.40.20">
    <property type="entry name" value="Baculovirus telokin-like protein 20"/>
    <property type="match status" value="1"/>
</dbReference>
<sequence>MCPSTSDTYDILSGKGDSAFVRFMNSKRTCKRLLKSFSLKSLYIIKYIIKNNTLKKMATSNSGTVNIAVYVTLERKVDRNILSFIVQDEYHLKKLAVGAYSLNILHTQLLNNLIEYDCKVISCGDFVICHNYSEHNNGLNVILFNTKPTILKKESCIFKIIYPTTRLSSTTTTTTTTNGHGNNNKMMQGHRNTFSQRSSKSDNDSVTLINVPIANGNEHGDESSLNVSTHAVALDERTTSDRSTSRPSSRTNVRGTTRESSGSPASEGITRTDSVQQSKHHQLFVDTFRNNDDDDDDSGSDAGDPGSKQSVRRETDSDIEYDADANDNDMETDDVDDELVPPIKRQKFNDA</sequence>
<keyword evidence="3" id="KW-1185">Reference proteome</keyword>
<feature type="region of interest" description="Disordered" evidence="1">
    <location>
        <begin position="234"/>
        <end position="351"/>
    </location>
</feature>
<feature type="compositionally biased region" description="Polar residues" evidence="1">
    <location>
        <begin position="178"/>
        <end position="204"/>
    </location>
</feature>
<proteinExistence type="predicted"/>
<dbReference type="Proteomes" id="UP000203768">
    <property type="component" value="Segment"/>
</dbReference>
<dbReference type="RefSeq" id="YP_008378290.1">
    <property type="nucleotide sequence ID" value="NC_021923.1"/>
</dbReference>
<dbReference type="SUPFAM" id="SSF51289">
    <property type="entry name" value="Tlp20, baculovirus telokin-like protein"/>
    <property type="match status" value="1"/>
</dbReference>
<name>S5MK40_9ABAC</name>
<dbReference type="InterPro" id="IPR009092">
    <property type="entry name" value="Telokin-like_Tlp20_baculovir"/>
</dbReference>
<feature type="compositionally biased region" description="Polar residues" evidence="1">
    <location>
        <begin position="252"/>
        <end position="277"/>
    </location>
</feature>
<evidence type="ECO:0000313" key="2">
    <source>
        <dbReference type="EMBL" id="AGR56826.1"/>
    </source>
</evidence>
<feature type="compositionally biased region" description="Acidic residues" evidence="1">
    <location>
        <begin position="317"/>
        <end position="339"/>
    </location>
</feature>
<dbReference type="KEGG" id="vg:16489476"/>
<dbReference type="CDD" id="cd00235">
    <property type="entry name" value="TLP-20"/>
    <property type="match status" value="1"/>
</dbReference>
<feature type="compositionally biased region" description="Basic and acidic residues" evidence="1">
    <location>
        <begin position="234"/>
        <end position="244"/>
    </location>
</feature>
<dbReference type="EMBL" id="KF158713">
    <property type="protein sequence ID" value="AGR56826.1"/>
    <property type="molecule type" value="Genomic_DNA"/>
</dbReference>
<evidence type="ECO:0000313" key="3">
    <source>
        <dbReference type="Proteomes" id="UP000203768"/>
    </source>
</evidence>
<organism evidence="2 3">
    <name type="scientific">Hemileuca sp. nucleopolyhedrovirus</name>
    <dbReference type="NCBI Taxonomy" id="1367203"/>
    <lineage>
        <taxon>Viruses</taxon>
        <taxon>Viruses incertae sedis</taxon>
        <taxon>Naldaviricetes</taxon>
        <taxon>Lefavirales</taxon>
        <taxon>Baculoviridae</taxon>
        <taxon>Alphabaculovirus</taxon>
        <taxon>Alphabaculovirus heleucae</taxon>
        <taxon>Hemileuca species nucleopolyhedrovirus</taxon>
    </lineage>
</organism>
<gene>
    <name evidence="2" type="ORF">Hesp074</name>
</gene>
<dbReference type="Pfam" id="PF06088">
    <property type="entry name" value="TLP-20"/>
    <property type="match status" value="1"/>
</dbReference>
<dbReference type="OrthoDB" id="14635at10239"/>
<dbReference type="GeneID" id="16489476"/>
<protein>
    <submittedName>
        <fullName evidence="2">Tlp</fullName>
    </submittedName>
</protein>